<organism evidence="2 3">
    <name type="scientific">Psophocarpus tetragonolobus</name>
    <name type="common">Winged bean</name>
    <name type="synonym">Dolichos tetragonolobus</name>
    <dbReference type="NCBI Taxonomy" id="3891"/>
    <lineage>
        <taxon>Eukaryota</taxon>
        <taxon>Viridiplantae</taxon>
        <taxon>Streptophyta</taxon>
        <taxon>Embryophyta</taxon>
        <taxon>Tracheophyta</taxon>
        <taxon>Spermatophyta</taxon>
        <taxon>Magnoliopsida</taxon>
        <taxon>eudicotyledons</taxon>
        <taxon>Gunneridae</taxon>
        <taxon>Pentapetalae</taxon>
        <taxon>rosids</taxon>
        <taxon>fabids</taxon>
        <taxon>Fabales</taxon>
        <taxon>Fabaceae</taxon>
        <taxon>Papilionoideae</taxon>
        <taxon>50 kb inversion clade</taxon>
        <taxon>NPAAA clade</taxon>
        <taxon>indigoferoid/millettioid clade</taxon>
        <taxon>Phaseoleae</taxon>
        <taxon>Psophocarpus</taxon>
    </lineage>
</organism>
<dbReference type="Pfam" id="PF00646">
    <property type="entry name" value="F-box"/>
    <property type="match status" value="1"/>
</dbReference>
<accession>A0AAN9SZE3</accession>
<dbReference type="SUPFAM" id="SSF81383">
    <property type="entry name" value="F-box domain"/>
    <property type="match status" value="1"/>
</dbReference>
<evidence type="ECO:0000259" key="1">
    <source>
        <dbReference type="PROSITE" id="PS50181"/>
    </source>
</evidence>
<dbReference type="Gene3D" id="3.80.10.10">
    <property type="entry name" value="Ribonuclease Inhibitor"/>
    <property type="match status" value="1"/>
</dbReference>
<protein>
    <recommendedName>
        <fullName evidence="1">F-box domain-containing protein</fullName>
    </recommendedName>
</protein>
<reference evidence="2 3" key="1">
    <citation type="submission" date="2024-01" db="EMBL/GenBank/DDBJ databases">
        <title>The genomes of 5 underutilized Papilionoideae crops provide insights into root nodulation and disease resistanc.</title>
        <authorList>
            <person name="Jiang F."/>
        </authorList>
    </citation>
    <scope>NUCLEOTIDE SEQUENCE [LARGE SCALE GENOMIC DNA]</scope>
    <source>
        <strain evidence="2">DUOXIRENSHENG_FW03</strain>
        <tissue evidence="2">Leaves</tissue>
    </source>
</reference>
<evidence type="ECO:0000313" key="3">
    <source>
        <dbReference type="Proteomes" id="UP001386955"/>
    </source>
</evidence>
<dbReference type="SMART" id="SM00256">
    <property type="entry name" value="FBOX"/>
    <property type="match status" value="1"/>
</dbReference>
<dbReference type="Gene3D" id="1.20.1280.50">
    <property type="match status" value="1"/>
</dbReference>
<evidence type="ECO:0000313" key="2">
    <source>
        <dbReference type="EMBL" id="KAK7410485.1"/>
    </source>
</evidence>
<gene>
    <name evidence="2" type="ORF">VNO78_01296</name>
</gene>
<name>A0AAN9SZE3_PSOTE</name>
<dbReference type="EMBL" id="JAYMYS010000001">
    <property type="protein sequence ID" value="KAK7410485.1"/>
    <property type="molecule type" value="Genomic_DNA"/>
</dbReference>
<sequence length="465" mass="52327">MYQPFSDCTLRLRGTNEQAKLNFFISISPKMKRRKRSSESEDRLSDLPDCVLLHILTFLNAKHAVRTCVLSTRWRHLWKHLPTLILHSSDFWTFRGFTKFVSRLLSLRDASLALLKLDFERHGCIEPQLLKRIVKYAVSHNVQQLGISVKCDIRDVPPCVFSCHTLTSLKLSVCPRGYIYGSTLFPKSLNLTALTTLHLQHFTFCKRDDDDMAEPFSACSSLSALTIDYCTVKDARILCISSNTLLSLTMRSDQSEDFYKIALSTPNLRAFAFTGAPYQQLLGTNLSSLERVNIDAEIWSTSLESPLILLSWLLELANVKSLTVSASTLQVLFLIPELLKIKLPCLGNLKSLKVELKPLSPIFSMRLKAAKSWKAALKPSPPPMPDGIVDFLLQNSPSAKVDMIHFSRTMEAKQTAYLLSSQSISGLVNQMKIQSTSINPNSLLDSGWSAKMSSNAFFVNLHSRF</sequence>
<dbReference type="InterPro" id="IPR036047">
    <property type="entry name" value="F-box-like_dom_sf"/>
</dbReference>
<dbReference type="PROSITE" id="PS50181">
    <property type="entry name" value="FBOX"/>
    <property type="match status" value="1"/>
</dbReference>
<dbReference type="SUPFAM" id="SSF52047">
    <property type="entry name" value="RNI-like"/>
    <property type="match status" value="1"/>
</dbReference>
<dbReference type="Proteomes" id="UP001386955">
    <property type="component" value="Unassembled WGS sequence"/>
</dbReference>
<dbReference type="InterPro" id="IPR001810">
    <property type="entry name" value="F-box_dom"/>
</dbReference>
<dbReference type="CDD" id="cd22160">
    <property type="entry name" value="F-box_AtFBL13-like"/>
    <property type="match status" value="1"/>
</dbReference>
<dbReference type="AlphaFoldDB" id="A0AAN9SZE3"/>
<keyword evidence="3" id="KW-1185">Reference proteome</keyword>
<dbReference type="PANTHER" id="PTHR32212:SF269">
    <property type="entry name" value="F-BOX_RNI_FBD-LIKE DOMAIN PROTEIN"/>
    <property type="match status" value="1"/>
</dbReference>
<dbReference type="PANTHER" id="PTHR32212">
    <property type="entry name" value="CYCLIN-LIKE F-BOX"/>
    <property type="match status" value="1"/>
</dbReference>
<dbReference type="InterPro" id="IPR053781">
    <property type="entry name" value="F-box_AtFBL13-like"/>
</dbReference>
<proteinExistence type="predicted"/>
<comment type="caution">
    <text evidence="2">The sequence shown here is derived from an EMBL/GenBank/DDBJ whole genome shotgun (WGS) entry which is preliminary data.</text>
</comment>
<feature type="domain" description="F-box" evidence="1">
    <location>
        <begin position="41"/>
        <end position="95"/>
    </location>
</feature>
<dbReference type="InterPro" id="IPR032675">
    <property type="entry name" value="LRR_dom_sf"/>
</dbReference>